<dbReference type="OrthoDB" id="434240at2759"/>
<dbReference type="Proteomes" id="UP000504637">
    <property type="component" value="Unplaced"/>
</dbReference>
<keyword evidence="6 8" id="KW-0534">Nitrate assimilation</keyword>
<dbReference type="Pfam" id="PF07690">
    <property type="entry name" value="MFS_1"/>
    <property type="match status" value="1"/>
</dbReference>
<keyword evidence="8" id="KW-1003">Cell membrane</keyword>
<dbReference type="InterPro" id="IPR036259">
    <property type="entry name" value="MFS_trans_sf"/>
</dbReference>
<dbReference type="GO" id="GO:0015113">
    <property type="term" value="F:nitrite transmembrane transporter activity"/>
    <property type="evidence" value="ECO:0007669"/>
    <property type="project" value="InterPro"/>
</dbReference>
<comment type="subcellular location">
    <subcellularLocation>
        <location evidence="8">Cell membrane</location>
        <topology evidence="8">Multi-pass membrane protein</topology>
    </subcellularLocation>
    <subcellularLocation>
        <location evidence="1">Membrane</location>
        <topology evidence="1">Multi-pass membrane protein</topology>
    </subcellularLocation>
</comment>
<dbReference type="InterPro" id="IPR020846">
    <property type="entry name" value="MFS_dom"/>
</dbReference>
<keyword evidence="3 8" id="KW-0813">Transport</keyword>
<dbReference type="PANTHER" id="PTHR23515">
    <property type="entry name" value="HIGH-AFFINITY NITRATE TRANSPORTER 2.3"/>
    <property type="match status" value="1"/>
</dbReference>
<dbReference type="PROSITE" id="PS50850">
    <property type="entry name" value="MFS"/>
    <property type="match status" value="1"/>
</dbReference>
<dbReference type="InterPro" id="IPR011701">
    <property type="entry name" value="MFS"/>
</dbReference>
<feature type="transmembrane region" description="Helical" evidence="8">
    <location>
        <begin position="101"/>
        <end position="120"/>
    </location>
</feature>
<dbReference type="Gene3D" id="1.20.1250.20">
    <property type="entry name" value="MFS general substrate transporter like domains"/>
    <property type="match status" value="2"/>
</dbReference>
<dbReference type="NCBIfam" id="TIGR00886">
    <property type="entry name" value="2A0108"/>
    <property type="match status" value="1"/>
</dbReference>
<reference evidence="11" key="3">
    <citation type="submission" date="2025-08" db="UniProtKB">
        <authorList>
            <consortium name="RefSeq"/>
        </authorList>
    </citation>
    <scope>IDENTIFICATION</scope>
    <source>
        <strain evidence="11">CBS 342.82</strain>
    </source>
</reference>
<feature type="transmembrane region" description="Helical" evidence="8">
    <location>
        <begin position="454"/>
        <end position="479"/>
    </location>
</feature>
<feature type="transmembrane region" description="Helical" evidence="8">
    <location>
        <begin position="491"/>
        <end position="511"/>
    </location>
</feature>
<protein>
    <recommendedName>
        <fullName evidence="8">Nitrate/nitrite transporter</fullName>
    </recommendedName>
</protein>
<dbReference type="RefSeq" id="XP_033455766.1">
    <property type="nucleotide sequence ID" value="XM_033608052.1"/>
</dbReference>
<evidence type="ECO:0000256" key="3">
    <source>
        <dbReference type="ARBA" id="ARBA00022448"/>
    </source>
</evidence>
<feature type="transmembrane region" description="Helical" evidence="8">
    <location>
        <begin position="72"/>
        <end position="89"/>
    </location>
</feature>
<organism evidence="11">
    <name type="scientific">Dissoconium aciculare CBS 342.82</name>
    <dbReference type="NCBI Taxonomy" id="1314786"/>
    <lineage>
        <taxon>Eukaryota</taxon>
        <taxon>Fungi</taxon>
        <taxon>Dikarya</taxon>
        <taxon>Ascomycota</taxon>
        <taxon>Pezizomycotina</taxon>
        <taxon>Dothideomycetes</taxon>
        <taxon>Dothideomycetidae</taxon>
        <taxon>Mycosphaerellales</taxon>
        <taxon>Dissoconiaceae</taxon>
        <taxon>Dissoconium</taxon>
    </lineage>
</organism>
<reference evidence="11" key="2">
    <citation type="submission" date="2020-04" db="EMBL/GenBank/DDBJ databases">
        <authorList>
            <consortium name="NCBI Genome Project"/>
        </authorList>
    </citation>
    <scope>NUCLEOTIDE SEQUENCE</scope>
    <source>
        <strain evidence="11">CBS 342.82</strain>
    </source>
</reference>
<evidence type="ECO:0000256" key="1">
    <source>
        <dbReference type="ARBA" id="ARBA00004141"/>
    </source>
</evidence>
<gene>
    <name evidence="11" type="ORF">K489DRAFT_413545</name>
</gene>
<feature type="transmembrane region" description="Helical" evidence="8">
    <location>
        <begin position="360"/>
        <end position="385"/>
    </location>
</feature>
<evidence type="ECO:0000256" key="7">
    <source>
        <dbReference type="ARBA" id="ARBA00023136"/>
    </source>
</evidence>
<dbReference type="GeneID" id="54365851"/>
<evidence type="ECO:0000313" key="11">
    <source>
        <dbReference type="RefSeq" id="XP_033455766.1"/>
    </source>
</evidence>
<keyword evidence="4 8" id="KW-0812">Transmembrane</keyword>
<feature type="transmembrane region" description="Helical" evidence="8">
    <location>
        <begin position="34"/>
        <end position="52"/>
    </location>
</feature>
<feature type="transmembrane region" description="Helical" evidence="8">
    <location>
        <begin position="421"/>
        <end position="442"/>
    </location>
</feature>
<proteinExistence type="inferred from homology"/>
<feature type="transmembrane region" description="Helical" evidence="8">
    <location>
        <begin position="193"/>
        <end position="216"/>
    </location>
</feature>
<dbReference type="AlphaFoldDB" id="A0A6J3LSF3"/>
<dbReference type="InterPro" id="IPR044772">
    <property type="entry name" value="NO3_transporter"/>
</dbReference>
<reference evidence="11" key="1">
    <citation type="submission" date="2020-01" db="EMBL/GenBank/DDBJ databases">
        <authorList>
            <consortium name="DOE Joint Genome Institute"/>
            <person name="Haridas S."/>
            <person name="Albert R."/>
            <person name="Binder M."/>
            <person name="Bloem J."/>
            <person name="Labutti K."/>
            <person name="Salamov A."/>
            <person name="Andreopoulos B."/>
            <person name="Baker S.E."/>
            <person name="Barry K."/>
            <person name="Bills G."/>
            <person name="Bluhm B.H."/>
            <person name="Cannon C."/>
            <person name="Castanera R."/>
            <person name="Culley D.E."/>
            <person name="Daum C."/>
            <person name="Ezra D."/>
            <person name="Gonzalez J.B."/>
            <person name="Henrissat B."/>
            <person name="Kuo A."/>
            <person name="Liang C."/>
            <person name="Lipzen A."/>
            <person name="Lutzoni F."/>
            <person name="Magnuson J."/>
            <person name="Mondo S."/>
            <person name="Nolan M."/>
            <person name="Ohm R."/>
            <person name="Pangilinan J."/>
            <person name="Park H.-J."/>
            <person name="Ramirez L."/>
            <person name="Alfaro M."/>
            <person name="Sun H."/>
            <person name="Tritt A."/>
            <person name="Yoshinaga Y."/>
            <person name="Zwiers L.-H."/>
            <person name="Turgeon B.G."/>
            <person name="Goodwin S.B."/>
            <person name="Spatafora J.W."/>
            <person name="Crous P.W."/>
            <person name="Grigoriev I.V."/>
        </authorList>
    </citation>
    <scope>NUCLEOTIDE SEQUENCE</scope>
    <source>
        <strain evidence="11">CBS 342.82</strain>
    </source>
</reference>
<keyword evidence="5 8" id="KW-1133">Transmembrane helix</keyword>
<evidence type="ECO:0000259" key="9">
    <source>
        <dbReference type="PROSITE" id="PS50850"/>
    </source>
</evidence>
<evidence type="ECO:0000256" key="6">
    <source>
        <dbReference type="ARBA" id="ARBA00023063"/>
    </source>
</evidence>
<evidence type="ECO:0000256" key="5">
    <source>
        <dbReference type="ARBA" id="ARBA00022989"/>
    </source>
</evidence>
<dbReference type="SUPFAM" id="SSF103473">
    <property type="entry name" value="MFS general substrate transporter"/>
    <property type="match status" value="1"/>
</dbReference>
<name>A0A6J3LSF3_9PEZI</name>
<feature type="transmembrane region" description="Helical" evidence="8">
    <location>
        <begin position="158"/>
        <end position="181"/>
    </location>
</feature>
<evidence type="ECO:0000256" key="4">
    <source>
        <dbReference type="ARBA" id="ARBA00022692"/>
    </source>
</evidence>
<feature type="transmembrane region" description="Helical" evidence="8">
    <location>
        <begin position="397"/>
        <end position="415"/>
    </location>
</feature>
<sequence length="521" mass="55907">MGISMLWEDPEVNPITRKARAIPFFNPFNKYGRVFFFSWFGFFIAFWSWYAFPPLLSEVIAADIGLTPAQVANSNIVALCATLLVRVVAGPCCDLFGPRRVFAATLLIGAIPTFLAGTVYSANQLYAVRFFVGILGGSFVPCQVWTTGFFDKNIIGTANAITGGLGNSGGGVTYFVMPAVFEALMRRGLPATTAWRVTFVVPGILIIFVGTSLLLLCEDTPLGKWKDRAQAAENNLREHVTSGTVVAVPGAVTEKIQHSSAQSISDDNSDLVREEKKLDSTRGTFGDNEAQMGEQQMLDAARGEIVQKPTLKDSLRVVFSPQTVVLGMAYFCTFGAELAVNSVLGAFYKNKFPTNSLQTNGAFAAMFGLLNLVFRPLGGVVADLAYRYTGSVWSKKILLHIYCTLTGVILITLGLTNPTELYSVVLVIGIALGAIIAGANGLNFSVVPHVHPQANGIVSGITGAFGNFGGIMFAVVFRFTLNSKGMADTPHGMWIIGSIILGIQAVTCWVPPIPKGQIGGR</sequence>
<feature type="transmembrane region" description="Helical" evidence="8">
    <location>
        <begin position="324"/>
        <end position="348"/>
    </location>
</feature>
<feature type="domain" description="Major facilitator superfamily (MFS) profile" evidence="9">
    <location>
        <begin position="34"/>
        <end position="521"/>
    </location>
</feature>
<accession>A0A6J3LSF3</accession>
<dbReference type="GO" id="GO:0005886">
    <property type="term" value="C:plasma membrane"/>
    <property type="evidence" value="ECO:0007669"/>
    <property type="project" value="UniProtKB-SubCell"/>
</dbReference>
<comment type="similarity">
    <text evidence="2 8">Belongs to the major facilitator superfamily. Nitrate/nitrite porter (TC 2.A.1.8) family.</text>
</comment>
<evidence type="ECO:0000256" key="8">
    <source>
        <dbReference type="RuleBase" id="RU366033"/>
    </source>
</evidence>
<keyword evidence="10" id="KW-1185">Reference proteome</keyword>
<feature type="transmembrane region" description="Helical" evidence="8">
    <location>
        <begin position="126"/>
        <end position="146"/>
    </location>
</feature>
<evidence type="ECO:0000313" key="10">
    <source>
        <dbReference type="Proteomes" id="UP000504637"/>
    </source>
</evidence>
<evidence type="ECO:0000256" key="2">
    <source>
        <dbReference type="ARBA" id="ARBA00008432"/>
    </source>
</evidence>
<keyword evidence="7 8" id="KW-0472">Membrane</keyword>
<dbReference type="GO" id="GO:0042128">
    <property type="term" value="P:nitrate assimilation"/>
    <property type="evidence" value="ECO:0007669"/>
    <property type="project" value="UniProtKB-UniRule"/>
</dbReference>
<dbReference type="GO" id="GO:0015112">
    <property type="term" value="F:nitrate transmembrane transporter activity"/>
    <property type="evidence" value="ECO:0007669"/>
    <property type="project" value="UniProtKB-UniRule"/>
</dbReference>
<dbReference type="InterPro" id="IPR004737">
    <property type="entry name" value="NO3_transporter_NarK/NarU-like"/>
</dbReference>